<keyword evidence="2" id="KW-0001">2Fe-2S</keyword>
<dbReference type="Pfam" id="PF00920">
    <property type="entry name" value="ILVD_EDD_N"/>
    <property type="match status" value="1"/>
</dbReference>
<feature type="domain" description="Dihydroxy-acid/6-phosphogluconate dehydratase N-terminal" evidence="7">
    <location>
        <begin position="42"/>
        <end position="90"/>
    </location>
</feature>
<keyword evidence="2" id="KW-0408">Iron</keyword>
<keyword evidence="5" id="KW-0028">Amino-acid biosynthesis</keyword>
<dbReference type="GO" id="GO:0004160">
    <property type="term" value="F:dihydroxy-acid dehydratase activity"/>
    <property type="evidence" value="ECO:0007669"/>
    <property type="project" value="UniProtKB-EC"/>
</dbReference>
<dbReference type="EC" id="4.2.1.9" evidence="8"/>
<evidence type="ECO:0000256" key="5">
    <source>
        <dbReference type="ARBA" id="ARBA00023304"/>
    </source>
</evidence>
<reference evidence="8" key="1">
    <citation type="submission" date="2014-11" db="EMBL/GenBank/DDBJ databases">
        <authorList>
            <person name="Hornung B.V."/>
        </authorList>
    </citation>
    <scope>NUCLEOTIDE SEQUENCE</scope>
    <source>
        <strain evidence="8">INE</strain>
    </source>
</reference>
<dbReference type="InterPro" id="IPR037237">
    <property type="entry name" value="IlvD/EDD_N"/>
</dbReference>
<proteinExistence type="inferred from homology"/>
<evidence type="ECO:0000256" key="4">
    <source>
        <dbReference type="ARBA" id="ARBA00023239"/>
    </source>
</evidence>
<gene>
    <name evidence="8" type="ORF">DEACI_0777</name>
</gene>
<comment type="caution">
    <text evidence="8">The sequence shown here is derived from an EMBL/GenBank/DDBJ whole genome shotgun (WGS) entry which is preliminary data.</text>
</comment>
<evidence type="ECO:0000256" key="2">
    <source>
        <dbReference type="ARBA" id="ARBA00022714"/>
    </source>
</evidence>
<sequence length="91" mass="9809">MGETGERGWGKVNSDTVKKGADRAPHRSLLKALGLTEREIARPFVGVVNSYTELVPGHMHLRQIADAVKAGIRENGGTPFEFSTVAVCDGF</sequence>
<evidence type="ECO:0000256" key="6">
    <source>
        <dbReference type="SAM" id="MobiDB-lite"/>
    </source>
</evidence>
<keyword evidence="3" id="KW-0411">Iron-sulfur</keyword>
<dbReference type="Proteomes" id="UP001071230">
    <property type="component" value="Unassembled WGS sequence"/>
</dbReference>
<evidence type="ECO:0000256" key="3">
    <source>
        <dbReference type="ARBA" id="ARBA00023014"/>
    </source>
</evidence>
<keyword evidence="4 8" id="KW-0456">Lyase</keyword>
<evidence type="ECO:0000256" key="1">
    <source>
        <dbReference type="ARBA" id="ARBA00006486"/>
    </source>
</evidence>
<name>A0ABP1XER3_9FIRM</name>
<dbReference type="InterPro" id="IPR000581">
    <property type="entry name" value="ILV_EDD_N"/>
</dbReference>
<keyword evidence="9" id="KW-1185">Reference proteome</keyword>
<feature type="non-terminal residue" evidence="8">
    <location>
        <position position="91"/>
    </location>
</feature>
<organism evidence="8 9">
    <name type="scientific">Acididesulfobacillus acetoxydans</name>
    <dbReference type="NCBI Taxonomy" id="1561005"/>
    <lineage>
        <taxon>Bacteria</taxon>
        <taxon>Bacillati</taxon>
        <taxon>Bacillota</taxon>
        <taxon>Clostridia</taxon>
        <taxon>Eubacteriales</taxon>
        <taxon>Peptococcaceae</taxon>
        <taxon>Acididesulfobacillus</taxon>
    </lineage>
</organism>
<dbReference type="SUPFAM" id="SSF143975">
    <property type="entry name" value="IlvD/EDD N-terminal domain-like"/>
    <property type="match status" value="1"/>
</dbReference>
<evidence type="ECO:0000259" key="7">
    <source>
        <dbReference type="Pfam" id="PF00920"/>
    </source>
</evidence>
<dbReference type="EMBL" id="CDGJ01000022">
    <property type="protein sequence ID" value="CEJ06329.1"/>
    <property type="molecule type" value="Genomic_DNA"/>
</dbReference>
<comment type="similarity">
    <text evidence="1">Belongs to the IlvD/Edd family.</text>
</comment>
<accession>A0ABP1XER3</accession>
<dbReference type="PANTHER" id="PTHR43661">
    <property type="entry name" value="D-XYLONATE DEHYDRATASE"/>
    <property type="match status" value="1"/>
</dbReference>
<keyword evidence="5" id="KW-0100">Branched-chain amino acid biosynthesis</keyword>
<evidence type="ECO:0000313" key="8">
    <source>
        <dbReference type="EMBL" id="CEJ06329.1"/>
    </source>
</evidence>
<dbReference type="PANTHER" id="PTHR43661:SF3">
    <property type="entry name" value="D-XYLONATE DEHYDRATASE YAGF-RELATED"/>
    <property type="match status" value="1"/>
</dbReference>
<feature type="region of interest" description="Disordered" evidence="6">
    <location>
        <begin position="1"/>
        <end position="23"/>
    </location>
</feature>
<keyword evidence="2" id="KW-0479">Metal-binding</keyword>
<evidence type="ECO:0000313" key="9">
    <source>
        <dbReference type="Proteomes" id="UP001071230"/>
    </source>
</evidence>
<protein>
    <submittedName>
        <fullName evidence="8">Dihydroxy-acid dehydratase</fullName>
        <ecNumber evidence="8">4.2.1.9</ecNumber>
    </submittedName>
</protein>